<reference evidence="2" key="1">
    <citation type="submission" date="2022-09" db="EMBL/GenBank/DDBJ databases">
        <authorList>
            <person name="Yuan C."/>
            <person name="Ke Z."/>
        </authorList>
    </citation>
    <scope>NUCLEOTIDE SEQUENCE</scope>
    <source>
        <strain evidence="2">LB-8</strain>
    </source>
</reference>
<dbReference type="EMBL" id="JAOTIF010000021">
    <property type="protein sequence ID" value="MCU7551532.1"/>
    <property type="molecule type" value="Genomic_DNA"/>
</dbReference>
<protein>
    <recommendedName>
        <fullName evidence="4">DUF4625 domain-containing protein</fullName>
    </recommendedName>
</protein>
<organism evidence="2 3">
    <name type="scientific">Paraflavisolibacter caeni</name>
    <dbReference type="NCBI Taxonomy" id="2982496"/>
    <lineage>
        <taxon>Bacteria</taxon>
        <taxon>Pseudomonadati</taxon>
        <taxon>Bacteroidota</taxon>
        <taxon>Chitinophagia</taxon>
        <taxon>Chitinophagales</taxon>
        <taxon>Chitinophagaceae</taxon>
        <taxon>Paraflavisolibacter</taxon>
    </lineage>
</organism>
<evidence type="ECO:0008006" key="4">
    <source>
        <dbReference type="Google" id="ProtNLM"/>
    </source>
</evidence>
<keyword evidence="3" id="KW-1185">Reference proteome</keyword>
<sequence length="134" mass="15204">MKIVKLNFCLNLFFVLAIVFSSCSRQNDEDPLPQAGIQITTPVENALVRFGETLLIKGTATGNAELHGYEIAIRKLGGTNLYFQHYHGHDHTINIDESWKNTLNETADMEIVVSAILDHEQHKQNKIVRFKIQN</sequence>
<dbReference type="AlphaFoldDB" id="A0A9X2XZ53"/>
<name>A0A9X2XZ53_9BACT</name>
<evidence type="ECO:0000256" key="1">
    <source>
        <dbReference type="SAM" id="SignalP"/>
    </source>
</evidence>
<accession>A0A9X2XZ53</accession>
<gene>
    <name evidence="2" type="ORF">OCK74_20595</name>
</gene>
<dbReference type="PROSITE" id="PS51257">
    <property type="entry name" value="PROKAR_LIPOPROTEIN"/>
    <property type="match status" value="1"/>
</dbReference>
<evidence type="ECO:0000313" key="2">
    <source>
        <dbReference type="EMBL" id="MCU7551532.1"/>
    </source>
</evidence>
<feature type="chain" id="PRO_5040835244" description="DUF4625 domain-containing protein" evidence="1">
    <location>
        <begin position="28"/>
        <end position="134"/>
    </location>
</feature>
<evidence type="ECO:0000313" key="3">
    <source>
        <dbReference type="Proteomes" id="UP001155483"/>
    </source>
</evidence>
<feature type="signal peptide" evidence="1">
    <location>
        <begin position="1"/>
        <end position="27"/>
    </location>
</feature>
<proteinExistence type="predicted"/>
<keyword evidence="1" id="KW-0732">Signal</keyword>
<comment type="caution">
    <text evidence="2">The sequence shown here is derived from an EMBL/GenBank/DDBJ whole genome shotgun (WGS) entry which is preliminary data.</text>
</comment>
<dbReference type="Proteomes" id="UP001155483">
    <property type="component" value="Unassembled WGS sequence"/>
</dbReference>
<reference evidence="2" key="2">
    <citation type="submission" date="2023-04" db="EMBL/GenBank/DDBJ databases">
        <title>Paracnuella aquatica gen. nov., sp. nov., a member of the family Chitinophagaceae isolated from a hot spring.</title>
        <authorList>
            <person name="Wang C."/>
        </authorList>
    </citation>
    <scope>NUCLEOTIDE SEQUENCE</scope>
    <source>
        <strain evidence="2">LB-8</strain>
    </source>
</reference>
<dbReference type="RefSeq" id="WP_279298971.1">
    <property type="nucleotide sequence ID" value="NZ_JAOTIF010000021.1"/>
</dbReference>